<gene>
    <name evidence="1" type="ORF">BDQ94DRAFT_133738</name>
</gene>
<protein>
    <submittedName>
        <fullName evidence="1">Uncharacterized protein</fullName>
    </submittedName>
</protein>
<name>A0A3F3QGS6_9EURO</name>
<proteinExistence type="predicted"/>
<dbReference type="Proteomes" id="UP000253729">
    <property type="component" value="Unassembled WGS sequence"/>
</dbReference>
<dbReference type="RefSeq" id="XP_026631369.1">
    <property type="nucleotide sequence ID" value="XM_026764348.1"/>
</dbReference>
<dbReference type="EMBL" id="KZ852033">
    <property type="protein sequence ID" value="RDH38347.1"/>
    <property type="molecule type" value="Genomic_DNA"/>
</dbReference>
<evidence type="ECO:0000313" key="1">
    <source>
        <dbReference type="EMBL" id="RDH38347.1"/>
    </source>
</evidence>
<accession>A0A3F3QGS6</accession>
<organism evidence="1 2">
    <name type="scientific">Aspergillus welwitschiae</name>
    <dbReference type="NCBI Taxonomy" id="1341132"/>
    <lineage>
        <taxon>Eukaryota</taxon>
        <taxon>Fungi</taxon>
        <taxon>Dikarya</taxon>
        <taxon>Ascomycota</taxon>
        <taxon>Pezizomycotina</taxon>
        <taxon>Eurotiomycetes</taxon>
        <taxon>Eurotiomycetidae</taxon>
        <taxon>Eurotiales</taxon>
        <taxon>Aspergillaceae</taxon>
        <taxon>Aspergillus</taxon>
        <taxon>Aspergillus subgen. Circumdati</taxon>
    </lineage>
</organism>
<dbReference type="GeneID" id="38132704"/>
<dbReference type="AlphaFoldDB" id="A0A3F3QGS6"/>
<keyword evidence="2" id="KW-1185">Reference proteome</keyword>
<reference evidence="1 2" key="1">
    <citation type="submission" date="2018-07" db="EMBL/GenBank/DDBJ databases">
        <title>The genomes of Aspergillus section Nigri reveals drivers in fungal speciation.</title>
        <authorList>
            <consortium name="DOE Joint Genome Institute"/>
            <person name="Vesth T.C."/>
            <person name="Nybo J."/>
            <person name="Theobald S."/>
            <person name="Brandl J."/>
            <person name="Frisvad J.C."/>
            <person name="Nielsen K.F."/>
            <person name="Lyhne E.K."/>
            <person name="Kogle M.E."/>
            <person name="Kuo A."/>
            <person name="Riley R."/>
            <person name="Clum A."/>
            <person name="Nolan M."/>
            <person name="Lipzen A."/>
            <person name="Salamov A."/>
            <person name="Henrissat B."/>
            <person name="Wiebenga A."/>
            <person name="De vries R.P."/>
            <person name="Grigoriev I.V."/>
            <person name="Mortensen U.H."/>
            <person name="Andersen M.R."/>
            <person name="Baker S.E."/>
        </authorList>
    </citation>
    <scope>NUCLEOTIDE SEQUENCE [LARGE SCALE GENOMIC DNA]</scope>
    <source>
        <strain evidence="1 2">CBS 139.54b</strain>
    </source>
</reference>
<evidence type="ECO:0000313" key="2">
    <source>
        <dbReference type="Proteomes" id="UP000253729"/>
    </source>
</evidence>
<sequence>MGMESRWRLIHPKVRKRGNRGRKGGANFLIVGRQVEGLTEGSARQVISWLTSRSRGFPFLEGLGRITRKKEGEEKAIVLNSDQIDRKRVWGKTRVSQQRNSCEFEKKLLMEQLRKKRQSSRGILFLWFQLNPN</sequence>